<organism evidence="1">
    <name type="scientific">Rhizophora mucronata</name>
    <name type="common">Asiatic mangrove</name>
    <dbReference type="NCBI Taxonomy" id="61149"/>
    <lineage>
        <taxon>Eukaryota</taxon>
        <taxon>Viridiplantae</taxon>
        <taxon>Streptophyta</taxon>
        <taxon>Embryophyta</taxon>
        <taxon>Tracheophyta</taxon>
        <taxon>Spermatophyta</taxon>
        <taxon>Magnoliopsida</taxon>
        <taxon>eudicotyledons</taxon>
        <taxon>Gunneridae</taxon>
        <taxon>Pentapetalae</taxon>
        <taxon>rosids</taxon>
        <taxon>fabids</taxon>
        <taxon>Malpighiales</taxon>
        <taxon>Rhizophoraceae</taxon>
        <taxon>Rhizophora</taxon>
    </lineage>
</organism>
<dbReference type="AlphaFoldDB" id="A0A2P2KYV5"/>
<proteinExistence type="predicted"/>
<name>A0A2P2KYV5_RHIMU</name>
<protein>
    <submittedName>
        <fullName evidence="1">Uncharacterized protein</fullName>
    </submittedName>
</protein>
<reference evidence="1" key="1">
    <citation type="submission" date="2018-02" db="EMBL/GenBank/DDBJ databases">
        <title>Rhizophora mucronata_Transcriptome.</title>
        <authorList>
            <person name="Meera S.P."/>
            <person name="Sreeshan A."/>
            <person name="Augustine A."/>
        </authorList>
    </citation>
    <scope>NUCLEOTIDE SEQUENCE</scope>
    <source>
        <tissue evidence="1">Leaf</tissue>
    </source>
</reference>
<accession>A0A2P2KYV5</accession>
<sequence>MLSQIRQTKKASNGTLERINRRITTITTLKDLQIFFFIHSYEFEETFIKEYTNRGNLHMDWKYKSLLKHHIYTGFHIHWKTFFYTIY</sequence>
<dbReference type="EMBL" id="GGEC01030411">
    <property type="protein sequence ID" value="MBX10895.1"/>
    <property type="molecule type" value="Transcribed_RNA"/>
</dbReference>
<evidence type="ECO:0000313" key="1">
    <source>
        <dbReference type="EMBL" id="MBX10895.1"/>
    </source>
</evidence>